<keyword evidence="1" id="KW-0433">Leucine-rich repeat</keyword>
<reference evidence="4" key="1">
    <citation type="submission" date="2013-09" db="EMBL/GenBank/DDBJ databases">
        <title>The Genome Sequence of Anopheles maculatus species B.</title>
        <authorList>
            <consortium name="The Broad Institute Genomics Platform"/>
            <person name="Neafsey D.E."/>
            <person name="Besansky N."/>
            <person name="Howell P."/>
            <person name="Walton C."/>
            <person name="Young S.K."/>
            <person name="Zeng Q."/>
            <person name="Gargeya S."/>
            <person name="Fitzgerald M."/>
            <person name="Haas B."/>
            <person name="Abouelleil A."/>
            <person name="Allen A.W."/>
            <person name="Alvarado L."/>
            <person name="Arachchi H.M."/>
            <person name="Berlin A.M."/>
            <person name="Chapman S.B."/>
            <person name="Gainer-Dewar J."/>
            <person name="Goldberg J."/>
            <person name="Griggs A."/>
            <person name="Gujja S."/>
            <person name="Hansen M."/>
            <person name="Howarth C."/>
            <person name="Imamovic A."/>
            <person name="Ireland A."/>
            <person name="Larimer J."/>
            <person name="McCowan C."/>
            <person name="Murphy C."/>
            <person name="Pearson M."/>
            <person name="Poon T.W."/>
            <person name="Priest M."/>
            <person name="Roberts A."/>
            <person name="Saif S."/>
            <person name="Shea T."/>
            <person name="Sisk P."/>
            <person name="Sykes S."/>
            <person name="Wortman J."/>
            <person name="Nusbaum C."/>
            <person name="Birren B."/>
        </authorList>
    </citation>
    <scope>NUCLEOTIDE SEQUENCE [LARGE SCALE GENOMIC DNA]</scope>
    <source>
        <strain evidence="4">maculatus3</strain>
    </source>
</reference>
<protein>
    <recommendedName>
        <fullName evidence="5">Leucine rich immune protein (Coil-less)</fullName>
    </recommendedName>
</protein>
<evidence type="ECO:0000313" key="3">
    <source>
        <dbReference type="EnsemblMetazoa" id="AMAM020186-PA"/>
    </source>
</evidence>
<dbReference type="Gene3D" id="3.80.10.10">
    <property type="entry name" value="Ribonuclease Inhibitor"/>
    <property type="match status" value="2"/>
</dbReference>
<keyword evidence="2" id="KW-0677">Repeat</keyword>
<reference evidence="3" key="2">
    <citation type="submission" date="2020-05" db="UniProtKB">
        <authorList>
            <consortium name="EnsemblMetazoa"/>
        </authorList>
    </citation>
    <scope>IDENTIFICATION</scope>
    <source>
        <strain evidence="3">maculatus3</strain>
    </source>
</reference>
<evidence type="ECO:0000313" key="4">
    <source>
        <dbReference type="Proteomes" id="UP000075901"/>
    </source>
</evidence>
<dbReference type="PANTHER" id="PTHR45712">
    <property type="entry name" value="AGAP008170-PA"/>
    <property type="match status" value="1"/>
</dbReference>
<name>A0A182T5R8_9DIPT</name>
<dbReference type="PANTHER" id="PTHR45712:SF22">
    <property type="entry name" value="INSULIN-LIKE GROWTH FACTOR-BINDING PROTEIN COMPLEX ACID LABILE SUBUNIT"/>
    <property type="match status" value="1"/>
</dbReference>
<proteinExistence type="predicted"/>
<accession>A0A182T5R8</accession>
<dbReference type="SMART" id="SM00369">
    <property type="entry name" value="LRR_TYP"/>
    <property type="match status" value="4"/>
</dbReference>
<organism evidence="3 4">
    <name type="scientific">Anopheles maculatus</name>
    <dbReference type="NCBI Taxonomy" id="74869"/>
    <lineage>
        <taxon>Eukaryota</taxon>
        <taxon>Metazoa</taxon>
        <taxon>Ecdysozoa</taxon>
        <taxon>Arthropoda</taxon>
        <taxon>Hexapoda</taxon>
        <taxon>Insecta</taxon>
        <taxon>Pterygota</taxon>
        <taxon>Neoptera</taxon>
        <taxon>Endopterygota</taxon>
        <taxon>Diptera</taxon>
        <taxon>Nematocera</taxon>
        <taxon>Culicoidea</taxon>
        <taxon>Culicidae</taxon>
        <taxon>Anophelinae</taxon>
        <taxon>Anopheles</taxon>
        <taxon>Anopheles maculatus group</taxon>
    </lineage>
</organism>
<dbReference type="EnsemblMetazoa" id="AMAM020186-RA">
    <property type="protein sequence ID" value="AMAM020186-PA"/>
    <property type="gene ID" value="AMAM020186"/>
</dbReference>
<keyword evidence="4" id="KW-1185">Reference proteome</keyword>
<dbReference type="Proteomes" id="UP000075901">
    <property type="component" value="Unassembled WGS sequence"/>
</dbReference>
<dbReference type="AlphaFoldDB" id="A0A182T5R8"/>
<dbReference type="InterPro" id="IPR003591">
    <property type="entry name" value="Leu-rich_rpt_typical-subtyp"/>
</dbReference>
<dbReference type="InterPro" id="IPR001611">
    <property type="entry name" value="Leu-rich_rpt"/>
</dbReference>
<evidence type="ECO:0000256" key="1">
    <source>
        <dbReference type="ARBA" id="ARBA00022614"/>
    </source>
</evidence>
<dbReference type="Pfam" id="PF13855">
    <property type="entry name" value="LRR_8"/>
    <property type="match status" value="2"/>
</dbReference>
<dbReference type="SUPFAM" id="SSF52058">
    <property type="entry name" value="L domain-like"/>
    <property type="match status" value="1"/>
</dbReference>
<dbReference type="VEuPathDB" id="VectorBase:AMAM020186"/>
<dbReference type="InterPro" id="IPR032675">
    <property type="entry name" value="LRR_dom_sf"/>
</dbReference>
<sequence>MAEWNCEKYFQCVSNHFNAKKANLSALSGVPNDTMAIKFRHLETSTVDHTITKHFPPSVQWLEIIESGTLQRIVLESNCTLKRLVVMKTLLTSLEFHPNDALRVLKIISSKLQQIPSTIKYLRNLTVIQLQQSYILHANLDLLVWFRELDTLELGHNRIRTITSTLSSGERRKLHLLNLNNNQLRIINLEVLAPLAWFEHVDLSHNKIELLVGRFASEVLSSLLLTHNRLKTLDFCQWKPLPSLQSISLESNELARLPRCMHRAPKLSYICISHNKLTSVNMDTFGDMDNLTRLDLAGNHISLITFREEKHPKGLVHLNLKQNKLE</sequence>
<evidence type="ECO:0000256" key="2">
    <source>
        <dbReference type="ARBA" id="ARBA00022737"/>
    </source>
</evidence>
<dbReference type="GO" id="GO:0005615">
    <property type="term" value="C:extracellular space"/>
    <property type="evidence" value="ECO:0007669"/>
    <property type="project" value="TreeGrafter"/>
</dbReference>
<evidence type="ECO:0008006" key="5">
    <source>
        <dbReference type="Google" id="ProtNLM"/>
    </source>
</evidence>
<dbReference type="InterPro" id="IPR050333">
    <property type="entry name" value="SLRP"/>
</dbReference>